<gene>
    <name evidence="3" type="ORF">GCM10009788_02380</name>
</gene>
<organism evidence="3 4">
    <name type="scientific">Nocardioides humi</name>
    <dbReference type="NCBI Taxonomy" id="449461"/>
    <lineage>
        <taxon>Bacteria</taxon>
        <taxon>Bacillati</taxon>
        <taxon>Actinomycetota</taxon>
        <taxon>Actinomycetes</taxon>
        <taxon>Propionibacteriales</taxon>
        <taxon>Nocardioidaceae</taxon>
        <taxon>Nocardioides</taxon>
    </lineage>
</organism>
<dbReference type="SUPFAM" id="SSF51261">
    <property type="entry name" value="Duplicated hybrid motif"/>
    <property type="match status" value="1"/>
</dbReference>
<evidence type="ECO:0000313" key="4">
    <source>
        <dbReference type="Proteomes" id="UP001500842"/>
    </source>
</evidence>
<dbReference type="Gene3D" id="1.20.5.340">
    <property type="match status" value="1"/>
</dbReference>
<keyword evidence="4" id="KW-1185">Reference proteome</keyword>
<dbReference type="RefSeq" id="WP_141003639.1">
    <property type="nucleotide sequence ID" value="NZ_BAAAOR010000002.1"/>
</dbReference>
<dbReference type="InterPro" id="IPR011055">
    <property type="entry name" value="Dup_hybrid_motif"/>
</dbReference>
<accession>A0ABN1ZRG3</accession>
<dbReference type="PANTHER" id="PTHR21666">
    <property type="entry name" value="PEPTIDASE-RELATED"/>
    <property type="match status" value="1"/>
</dbReference>
<proteinExistence type="predicted"/>
<evidence type="ECO:0000256" key="1">
    <source>
        <dbReference type="SAM" id="Coils"/>
    </source>
</evidence>
<dbReference type="SUPFAM" id="SSF57997">
    <property type="entry name" value="Tropomyosin"/>
    <property type="match status" value="1"/>
</dbReference>
<evidence type="ECO:0000313" key="3">
    <source>
        <dbReference type="EMBL" id="GAA1502666.1"/>
    </source>
</evidence>
<sequence length="436" mass="46884">MRFFPSALWLRRALPDLRDRLPVWAHPQWLVTAVAVVIAIAGLAVPLAHADDRDDLKDKQNQVRGEIAGVKGDIHEASKKVAKIAKRLKKAKAELGDARTRLASVRADLATAQAAAATLATQLTEAEGRLTVARTALAQARAEVAVQREASRDTLIGIATRGDSRLALLSAYADAGTIEDVLMGETTNEVVVGRQNDALVALNAAEDAMEQQRTEVRAARDQVADAKKAADDNVATVTALVNRAAATETEIAGLVTHTKGVRKEVVAAREADRKALRRLEKREAKIKAKIIELSKKQGGSYNGDTNGLLARPGPGRVTSPYGYRIHPIYGYWGLHNGTDFGTGCGAALWAGESGTVINEYYDEVYGNRLYLAIGKVNGADIVLVYNHLSKYAVGEGAKVKRGQVVGYSGSTGWSTGCHLHFIVMRNGDTVDPMTYL</sequence>
<feature type="coiled-coil region" evidence="1">
    <location>
        <begin position="74"/>
        <end position="143"/>
    </location>
</feature>
<feature type="coiled-coil region" evidence="1">
    <location>
        <begin position="202"/>
        <end position="229"/>
    </location>
</feature>
<dbReference type="Gene3D" id="2.70.70.10">
    <property type="entry name" value="Glucose Permease (Domain IIA)"/>
    <property type="match status" value="1"/>
</dbReference>
<feature type="domain" description="M23ase beta-sheet core" evidence="2">
    <location>
        <begin position="334"/>
        <end position="432"/>
    </location>
</feature>
<dbReference type="EMBL" id="BAAAOR010000002">
    <property type="protein sequence ID" value="GAA1502666.1"/>
    <property type="molecule type" value="Genomic_DNA"/>
</dbReference>
<dbReference type="CDD" id="cd12797">
    <property type="entry name" value="M23_peptidase"/>
    <property type="match status" value="1"/>
</dbReference>
<keyword evidence="1" id="KW-0175">Coiled coil</keyword>
<protein>
    <recommendedName>
        <fullName evidence="2">M23ase beta-sheet core domain-containing protein</fullName>
    </recommendedName>
</protein>
<dbReference type="Proteomes" id="UP001500842">
    <property type="component" value="Unassembled WGS sequence"/>
</dbReference>
<dbReference type="InterPro" id="IPR050570">
    <property type="entry name" value="Cell_wall_metabolism_enzyme"/>
</dbReference>
<dbReference type="InterPro" id="IPR016047">
    <property type="entry name" value="M23ase_b-sheet_dom"/>
</dbReference>
<name>A0ABN1ZRG3_9ACTN</name>
<reference evidence="3 4" key="1">
    <citation type="journal article" date="2019" name="Int. J. Syst. Evol. Microbiol.">
        <title>The Global Catalogue of Microorganisms (GCM) 10K type strain sequencing project: providing services to taxonomists for standard genome sequencing and annotation.</title>
        <authorList>
            <consortium name="The Broad Institute Genomics Platform"/>
            <consortium name="The Broad Institute Genome Sequencing Center for Infectious Disease"/>
            <person name="Wu L."/>
            <person name="Ma J."/>
        </authorList>
    </citation>
    <scope>NUCLEOTIDE SEQUENCE [LARGE SCALE GENOMIC DNA]</scope>
    <source>
        <strain evidence="3 4">JCM 14942</strain>
    </source>
</reference>
<evidence type="ECO:0000259" key="2">
    <source>
        <dbReference type="Pfam" id="PF01551"/>
    </source>
</evidence>
<comment type="caution">
    <text evidence="3">The sequence shown here is derived from an EMBL/GenBank/DDBJ whole genome shotgun (WGS) entry which is preliminary data.</text>
</comment>
<dbReference type="PANTHER" id="PTHR21666:SF270">
    <property type="entry name" value="MUREIN HYDROLASE ACTIVATOR ENVC"/>
    <property type="match status" value="1"/>
</dbReference>
<dbReference type="Pfam" id="PF01551">
    <property type="entry name" value="Peptidase_M23"/>
    <property type="match status" value="1"/>
</dbReference>